<dbReference type="EMBL" id="CP038462">
    <property type="protein sequence ID" value="QCC77212.1"/>
    <property type="molecule type" value="Genomic_DNA"/>
</dbReference>
<evidence type="ECO:0000313" key="1">
    <source>
        <dbReference type="EMBL" id="QCC77212.1"/>
    </source>
</evidence>
<name>A0A4P7UAS3_9ACTN</name>
<accession>A0A4P7UAS3</accession>
<reference evidence="1 2" key="1">
    <citation type="journal article" date="2008" name="Int. J. Syst. Evol. Microbiol.">
        <title>Nocardioides daphniae sp. nov., isolated from Daphnia cucullata (Crustacea: Cladocera).</title>
        <authorList>
            <person name="Toth E.M."/>
            <person name="Keki Z."/>
            <person name="Homonnay Z.G."/>
            <person name="Borsodi A.K."/>
            <person name="Marialigeti K."/>
            <person name="Schumann P."/>
        </authorList>
    </citation>
    <scope>NUCLEOTIDE SEQUENCE [LARGE SCALE GENOMIC DNA]</scope>
    <source>
        <strain evidence="1 2">JCM 16608</strain>
    </source>
</reference>
<protein>
    <submittedName>
        <fullName evidence="1">Uncharacterized protein</fullName>
    </submittedName>
</protein>
<dbReference type="AlphaFoldDB" id="A0A4P7UAS3"/>
<dbReference type="KEGG" id="ndp:E2C04_08355"/>
<evidence type="ECO:0000313" key="2">
    <source>
        <dbReference type="Proteomes" id="UP000297025"/>
    </source>
</evidence>
<dbReference type="Proteomes" id="UP000297025">
    <property type="component" value="Chromosome"/>
</dbReference>
<proteinExistence type="predicted"/>
<gene>
    <name evidence="1" type="ORF">E2C04_08355</name>
</gene>
<organism evidence="1 2">
    <name type="scientific">Nocardioides daphniae</name>
    <dbReference type="NCBI Taxonomy" id="402297"/>
    <lineage>
        <taxon>Bacteria</taxon>
        <taxon>Bacillati</taxon>
        <taxon>Actinomycetota</taxon>
        <taxon>Actinomycetes</taxon>
        <taxon>Propionibacteriales</taxon>
        <taxon>Nocardioidaceae</taxon>
        <taxon>Nocardioides</taxon>
    </lineage>
</organism>
<dbReference type="OrthoDB" id="5515732at2"/>
<sequence length="93" mass="9777">MLEGVGDLADVRRVVEASTPPLRGVVWFGRDEVFAALDRGVLTMGLRHGNGAPAAVAGDGLTTAVTGCLARHGLESRPVSGGVEVATWWQRRP</sequence>